<dbReference type="OrthoDB" id="419711at2759"/>
<feature type="transmembrane region" description="Helical" evidence="1">
    <location>
        <begin position="36"/>
        <end position="58"/>
    </location>
</feature>
<dbReference type="STRING" id="321146.A0A139HLI4"/>
<evidence type="ECO:0000313" key="3">
    <source>
        <dbReference type="Proteomes" id="UP000070133"/>
    </source>
</evidence>
<feature type="transmembrane region" description="Helical" evidence="1">
    <location>
        <begin position="112"/>
        <end position="135"/>
    </location>
</feature>
<keyword evidence="1" id="KW-0472">Membrane</keyword>
<keyword evidence="1" id="KW-0812">Transmembrane</keyword>
<comment type="caution">
    <text evidence="2">The sequence shown here is derived from an EMBL/GenBank/DDBJ whole genome shotgun (WGS) entry which is preliminary data.</text>
</comment>
<dbReference type="GO" id="GO:0016020">
    <property type="term" value="C:membrane"/>
    <property type="evidence" value="ECO:0007669"/>
    <property type="project" value="TreeGrafter"/>
</dbReference>
<proteinExistence type="predicted"/>
<name>A0A139HLI4_9PEZI</name>
<dbReference type="AlphaFoldDB" id="A0A139HLI4"/>
<dbReference type="Proteomes" id="UP000070133">
    <property type="component" value="Unassembled WGS sequence"/>
</dbReference>
<dbReference type="PANTHER" id="PTHR12242">
    <property type="entry name" value="OS02G0130600 PROTEIN-RELATED"/>
    <property type="match status" value="1"/>
</dbReference>
<organism evidence="2 3">
    <name type="scientific">Pseudocercospora eumusae</name>
    <dbReference type="NCBI Taxonomy" id="321146"/>
    <lineage>
        <taxon>Eukaryota</taxon>
        <taxon>Fungi</taxon>
        <taxon>Dikarya</taxon>
        <taxon>Ascomycota</taxon>
        <taxon>Pezizomycotina</taxon>
        <taxon>Dothideomycetes</taxon>
        <taxon>Dothideomycetidae</taxon>
        <taxon>Mycosphaerellales</taxon>
        <taxon>Mycosphaerellaceae</taxon>
        <taxon>Pseudocercospora</taxon>
    </lineage>
</organism>
<dbReference type="PANTHER" id="PTHR12242:SF1">
    <property type="entry name" value="MYND-TYPE DOMAIN-CONTAINING PROTEIN"/>
    <property type="match status" value="1"/>
</dbReference>
<gene>
    <name evidence="2" type="ORF">AC578_3981</name>
</gene>
<reference evidence="2 3" key="1">
    <citation type="submission" date="2015-07" db="EMBL/GenBank/DDBJ databases">
        <title>Comparative genomics of the Sigatoka disease complex on banana suggests a link between parallel evolutionary changes in Pseudocercospora fijiensis and Pseudocercospora eumusae and increased virulence on the banana host.</title>
        <authorList>
            <person name="Chang T.-C."/>
            <person name="Salvucci A."/>
            <person name="Crous P.W."/>
            <person name="Stergiopoulos I."/>
        </authorList>
    </citation>
    <scope>NUCLEOTIDE SEQUENCE [LARGE SCALE GENOMIC DNA]</scope>
    <source>
        <strain evidence="2 3">CBS 114824</strain>
    </source>
</reference>
<sequence>MPNLMQALRRSYEEGTTTEYVLRLNSSWVLPTSALFAWRLLASVYAFTVLFFQIGWRCTHDACKAAGQSFSYFTVLGYWGLAFYFAFAAAHTASHRWKGRAWLLNWPSWMRWLHSVFFASVTVFPFVVTAVYWGVLSGEAFVSTFSTWSNISQHALNSVLAFSEMVLTGSKPHPWINVAALVILLACYLGLAYLTHATEGIYVYSFLDLNANSSGIVAAYCIGILVGTIIVFVLVRYLQWLRTWIVETKLHHWQLGSSQDTAHSSSDLEMAEPQTYTKASSPF</sequence>
<feature type="transmembrane region" description="Helical" evidence="1">
    <location>
        <begin position="70"/>
        <end position="92"/>
    </location>
</feature>
<dbReference type="EMBL" id="LFZN01000031">
    <property type="protein sequence ID" value="KXT03371.1"/>
    <property type="molecule type" value="Genomic_DNA"/>
</dbReference>
<feature type="transmembrane region" description="Helical" evidence="1">
    <location>
        <begin position="215"/>
        <end position="235"/>
    </location>
</feature>
<evidence type="ECO:0000256" key="1">
    <source>
        <dbReference type="SAM" id="Phobius"/>
    </source>
</evidence>
<protein>
    <recommendedName>
        <fullName evidence="4">FAR-17a/AIG1-like protein</fullName>
    </recommendedName>
</protein>
<feature type="transmembrane region" description="Helical" evidence="1">
    <location>
        <begin position="175"/>
        <end position="195"/>
    </location>
</feature>
<accession>A0A139HLI4</accession>
<keyword evidence="3" id="KW-1185">Reference proteome</keyword>
<keyword evidence="1" id="KW-1133">Transmembrane helix</keyword>
<evidence type="ECO:0000313" key="2">
    <source>
        <dbReference type="EMBL" id="KXT03371.1"/>
    </source>
</evidence>
<evidence type="ECO:0008006" key="4">
    <source>
        <dbReference type="Google" id="ProtNLM"/>
    </source>
</evidence>